<dbReference type="AlphaFoldDB" id="S8DK08"/>
<evidence type="ECO:0000313" key="3">
    <source>
        <dbReference type="Proteomes" id="UP000015241"/>
    </source>
</evidence>
<dbReference type="EMBL" id="KE504295">
    <property type="protein sequence ID" value="EPS93147.1"/>
    <property type="molecule type" value="Genomic_DNA"/>
</dbReference>
<dbReference type="Gene3D" id="2.60.120.260">
    <property type="entry name" value="Galactose-binding domain-like"/>
    <property type="match status" value="1"/>
</dbReference>
<sequence>MAPLRTRARVFILVVSLFLDSIHASLPPTNRTIDDTYGDSVTGSLPSYSGSWNIGQDCSSCDAQPSAADAFRGSWHDATTQTNPNDGAPSTVTLSFQGTAIWVYCILVEIASTEYASYFGSNISFELDGTLEGTFIHVLDNPWSAVIPLRQDLGDQNGGYSYNQTVFSKTGLQNQDHTLVITPVRGANASLLLFDWAEYT</sequence>
<accession>S8DK08</accession>
<evidence type="ECO:0000256" key="1">
    <source>
        <dbReference type="SAM" id="SignalP"/>
    </source>
</evidence>
<feature type="chain" id="PRO_5004549684" evidence="1">
    <location>
        <begin position="25"/>
        <end position="200"/>
    </location>
</feature>
<evidence type="ECO:0000313" key="2">
    <source>
        <dbReference type="EMBL" id="EPS93147.1"/>
    </source>
</evidence>
<reference evidence="2 3" key="1">
    <citation type="journal article" date="2012" name="Science">
        <title>The Paleozoic origin of enzymatic lignin decomposition reconstructed from 31 fungal genomes.</title>
        <authorList>
            <person name="Floudas D."/>
            <person name="Binder M."/>
            <person name="Riley R."/>
            <person name="Barry K."/>
            <person name="Blanchette R.A."/>
            <person name="Henrissat B."/>
            <person name="Martinez A.T."/>
            <person name="Otillar R."/>
            <person name="Spatafora J.W."/>
            <person name="Yadav J.S."/>
            <person name="Aerts A."/>
            <person name="Benoit I."/>
            <person name="Boyd A."/>
            <person name="Carlson A."/>
            <person name="Copeland A."/>
            <person name="Coutinho P.M."/>
            <person name="de Vries R.P."/>
            <person name="Ferreira P."/>
            <person name="Findley K."/>
            <person name="Foster B."/>
            <person name="Gaskell J."/>
            <person name="Glotzer D."/>
            <person name="Gorecki P."/>
            <person name="Heitman J."/>
            <person name="Hesse C."/>
            <person name="Hori C."/>
            <person name="Igarashi K."/>
            <person name="Jurgens J.A."/>
            <person name="Kallen N."/>
            <person name="Kersten P."/>
            <person name="Kohler A."/>
            <person name="Kuees U."/>
            <person name="Kumar T.K.A."/>
            <person name="Kuo A."/>
            <person name="LaButti K."/>
            <person name="Larrondo L.F."/>
            <person name="Lindquist E."/>
            <person name="Ling A."/>
            <person name="Lombard V."/>
            <person name="Lucas S."/>
            <person name="Lundell T."/>
            <person name="Martin R."/>
            <person name="McLaughlin D.J."/>
            <person name="Morgenstern I."/>
            <person name="Morin E."/>
            <person name="Murat C."/>
            <person name="Nagy L.G."/>
            <person name="Nolan M."/>
            <person name="Ohm R.A."/>
            <person name="Patyshakuliyeva A."/>
            <person name="Rokas A."/>
            <person name="Ruiz-Duenas F.J."/>
            <person name="Sabat G."/>
            <person name="Salamov A."/>
            <person name="Samejima M."/>
            <person name="Schmutz J."/>
            <person name="Slot J.C."/>
            <person name="St John F."/>
            <person name="Stenlid J."/>
            <person name="Sun H."/>
            <person name="Sun S."/>
            <person name="Syed K."/>
            <person name="Tsang A."/>
            <person name="Wiebenga A."/>
            <person name="Young D."/>
            <person name="Pisabarro A."/>
            <person name="Eastwood D.C."/>
            <person name="Martin F."/>
            <person name="Cullen D."/>
            <person name="Grigoriev I.V."/>
            <person name="Hibbett D.S."/>
        </authorList>
    </citation>
    <scope>NUCLEOTIDE SEQUENCE</scope>
    <source>
        <strain evidence="3">FP-58527</strain>
    </source>
</reference>
<name>S8DK08_FOMSC</name>
<dbReference type="OrthoDB" id="3245657at2759"/>
<dbReference type="InParanoid" id="S8DK08"/>
<gene>
    <name evidence="2" type="ORF">FOMPIDRAFT_1136743</name>
</gene>
<dbReference type="HOGENOM" id="CLU_081164_0_1_1"/>
<feature type="signal peptide" evidence="1">
    <location>
        <begin position="1"/>
        <end position="24"/>
    </location>
</feature>
<dbReference type="Proteomes" id="UP000015241">
    <property type="component" value="Unassembled WGS sequence"/>
</dbReference>
<keyword evidence="3" id="KW-1185">Reference proteome</keyword>
<proteinExistence type="predicted"/>
<keyword evidence="1" id="KW-0732">Signal</keyword>
<protein>
    <submittedName>
        <fullName evidence="2">Uncharacterized protein</fullName>
    </submittedName>
</protein>
<organism evidence="2 3">
    <name type="scientific">Fomitopsis schrenkii</name>
    <name type="common">Brown rot fungus</name>
    <dbReference type="NCBI Taxonomy" id="2126942"/>
    <lineage>
        <taxon>Eukaryota</taxon>
        <taxon>Fungi</taxon>
        <taxon>Dikarya</taxon>
        <taxon>Basidiomycota</taxon>
        <taxon>Agaricomycotina</taxon>
        <taxon>Agaricomycetes</taxon>
        <taxon>Polyporales</taxon>
        <taxon>Fomitopsis</taxon>
    </lineage>
</organism>